<name>A0AAU7K4M6_9SPHI</name>
<sequence>MKTSNKLLITLAALLIIIPIIVVAVNVKINYRDLNTSQKDDIENYESFDQKSPDTKSLETSKFSAINIPNANGAYLNIKIIKDEKNGIKIPTDIADNFGFIVDNNGTLQITMKNGDQKLPYSPIIFIYSNNVSQISVAKAGALYIDINADSLTLDAKDMNHLSFESTSKLKVLKINADHVKDIVPGSKNINTIESSINESEFRTGEIDYNGLAINAKGESKIEISGDEESPGKYGIDHFKINTSDRTTLSVENVKINHISGNLSDETKVQMPVKYLKQMLKD</sequence>
<organism evidence="1">
    <name type="scientific">Pedobacter sp. KACC 23697</name>
    <dbReference type="NCBI Taxonomy" id="3149230"/>
    <lineage>
        <taxon>Bacteria</taxon>
        <taxon>Pseudomonadati</taxon>
        <taxon>Bacteroidota</taxon>
        <taxon>Sphingobacteriia</taxon>
        <taxon>Sphingobacteriales</taxon>
        <taxon>Sphingobacteriaceae</taxon>
        <taxon>Pedobacter</taxon>
    </lineage>
</organism>
<gene>
    <name evidence="1" type="ORF">ABEG20_19460</name>
</gene>
<dbReference type="AlphaFoldDB" id="A0AAU7K4M6"/>
<reference evidence="1" key="1">
    <citation type="submission" date="2024-05" db="EMBL/GenBank/DDBJ databases">
        <authorList>
            <person name="Kim S."/>
            <person name="Heo J."/>
            <person name="Choi H."/>
            <person name="Choi Y."/>
            <person name="Kwon S.-W."/>
            <person name="Kim Y."/>
        </authorList>
    </citation>
    <scope>NUCLEOTIDE SEQUENCE</scope>
    <source>
        <strain evidence="1">KACC 23697</strain>
    </source>
</reference>
<dbReference type="Gene3D" id="2.160.20.120">
    <property type="match status" value="1"/>
</dbReference>
<proteinExistence type="predicted"/>
<dbReference type="RefSeq" id="WP_406824900.1">
    <property type="nucleotide sequence ID" value="NZ_CP157485.1"/>
</dbReference>
<dbReference type="EMBL" id="CP157485">
    <property type="protein sequence ID" value="XBO47471.1"/>
    <property type="molecule type" value="Genomic_DNA"/>
</dbReference>
<evidence type="ECO:0000313" key="1">
    <source>
        <dbReference type="EMBL" id="XBO47471.1"/>
    </source>
</evidence>
<accession>A0AAU7K4M6</accession>
<evidence type="ECO:0008006" key="2">
    <source>
        <dbReference type="Google" id="ProtNLM"/>
    </source>
</evidence>
<protein>
    <recommendedName>
        <fullName evidence="2">Adhesin domain-containing protein</fullName>
    </recommendedName>
</protein>